<dbReference type="InterPro" id="IPR004536">
    <property type="entry name" value="SPS/SelD"/>
</dbReference>
<dbReference type="InterPro" id="IPR023061">
    <property type="entry name" value="SelD_I"/>
</dbReference>
<dbReference type="EMBL" id="LGKP01000027">
    <property type="protein sequence ID" value="KPL83664.1"/>
    <property type="molecule type" value="Genomic_DNA"/>
</dbReference>
<keyword evidence="8 9" id="KW-0711">Selenium</keyword>
<evidence type="ECO:0000256" key="1">
    <source>
        <dbReference type="ARBA" id="ARBA00008026"/>
    </source>
</evidence>
<dbReference type="Gene3D" id="3.30.1330.10">
    <property type="entry name" value="PurM-like, N-terminal domain"/>
    <property type="match status" value="1"/>
</dbReference>
<dbReference type="InterPro" id="IPR036921">
    <property type="entry name" value="PurM-like_N_sf"/>
</dbReference>
<comment type="function">
    <text evidence="9">Synthesizes selenophosphate from selenide and ATP.</text>
</comment>
<evidence type="ECO:0000256" key="8">
    <source>
        <dbReference type="ARBA" id="ARBA00023266"/>
    </source>
</evidence>
<dbReference type="Proteomes" id="UP000050277">
    <property type="component" value="Unassembled WGS sequence"/>
</dbReference>
<dbReference type="PANTHER" id="PTHR10256:SF0">
    <property type="entry name" value="INACTIVE SELENIDE, WATER DIKINASE-LIKE PROTEIN-RELATED"/>
    <property type="match status" value="1"/>
</dbReference>
<dbReference type="Pfam" id="PF02769">
    <property type="entry name" value="AIRS_C"/>
    <property type="match status" value="1"/>
</dbReference>
<keyword evidence="3 9" id="KW-0479">Metal-binding</keyword>
<feature type="domain" description="PurM-like N-terminal" evidence="10">
    <location>
        <begin position="29"/>
        <end position="135"/>
    </location>
</feature>
<evidence type="ECO:0000256" key="3">
    <source>
        <dbReference type="ARBA" id="ARBA00022723"/>
    </source>
</evidence>
<dbReference type="GO" id="GO:0016260">
    <property type="term" value="P:selenocysteine biosynthetic process"/>
    <property type="evidence" value="ECO:0007669"/>
    <property type="project" value="InterPro"/>
</dbReference>
<keyword evidence="6 9" id="KW-0067">ATP-binding</keyword>
<comment type="similarity">
    <text evidence="1 9">Belongs to the selenophosphate synthase 1 family. Class I subfamily.</text>
</comment>
<dbReference type="GO" id="GO:0005737">
    <property type="term" value="C:cytoplasm"/>
    <property type="evidence" value="ECO:0007669"/>
    <property type="project" value="TreeGrafter"/>
</dbReference>
<keyword evidence="7 9" id="KW-0460">Magnesium</keyword>
<feature type="binding site" description="in other chain" evidence="9">
    <location>
        <begin position="27"/>
        <end position="29"/>
    </location>
    <ligand>
        <name>ATP</name>
        <dbReference type="ChEBI" id="CHEBI:30616"/>
        <note>ligand shared between dimeric partners</note>
    </ligand>
</feature>
<evidence type="ECO:0000256" key="9">
    <source>
        <dbReference type="HAMAP-Rule" id="MF_00625"/>
    </source>
</evidence>
<feature type="binding site" evidence="9">
    <location>
        <begin position="117"/>
        <end position="119"/>
    </location>
    <ligand>
        <name>ATP</name>
        <dbReference type="ChEBI" id="CHEBI:30616"/>
        <note>ligand shared between dimeric partners</note>
    </ligand>
</feature>
<protein>
    <recommendedName>
        <fullName evidence="9">Selenide, water dikinase</fullName>
        <ecNumber evidence="9">2.7.9.3</ecNumber>
    </recommendedName>
    <alternativeName>
        <fullName evidence="9">Selenium donor protein</fullName>
    </alternativeName>
    <alternativeName>
        <fullName evidence="9">Selenophosphate synthase</fullName>
    </alternativeName>
</protein>
<evidence type="ECO:0000313" key="12">
    <source>
        <dbReference type="EMBL" id="KPL83664.1"/>
    </source>
</evidence>
<dbReference type="NCBIfam" id="NF002098">
    <property type="entry name" value="PRK00943.1"/>
    <property type="match status" value="1"/>
</dbReference>
<dbReference type="InterPro" id="IPR010918">
    <property type="entry name" value="PurM-like_C_dom"/>
</dbReference>
<evidence type="ECO:0000256" key="2">
    <source>
        <dbReference type="ARBA" id="ARBA00022679"/>
    </source>
</evidence>
<dbReference type="CDD" id="cd02195">
    <property type="entry name" value="SelD"/>
    <property type="match status" value="1"/>
</dbReference>
<dbReference type="Gene3D" id="3.90.650.10">
    <property type="entry name" value="PurM-like C-terminal domain"/>
    <property type="match status" value="1"/>
</dbReference>
<name>A0A0P6XTS8_9CHLR</name>
<dbReference type="AlphaFoldDB" id="A0A0P6XTS8"/>
<comment type="catalytic activity">
    <reaction evidence="9">
        <text>hydrogenselenide + ATP + H2O = selenophosphate + AMP + phosphate + 2 H(+)</text>
        <dbReference type="Rhea" id="RHEA:18737"/>
        <dbReference type="ChEBI" id="CHEBI:15377"/>
        <dbReference type="ChEBI" id="CHEBI:15378"/>
        <dbReference type="ChEBI" id="CHEBI:16144"/>
        <dbReference type="ChEBI" id="CHEBI:29317"/>
        <dbReference type="ChEBI" id="CHEBI:30616"/>
        <dbReference type="ChEBI" id="CHEBI:43474"/>
        <dbReference type="ChEBI" id="CHEBI:456215"/>
        <dbReference type="EC" id="2.7.9.3"/>
    </reaction>
</comment>
<comment type="cofactor">
    <cofactor evidence="9">
        <name>Mg(2+)</name>
        <dbReference type="ChEBI" id="CHEBI:18420"/>
    </cofactor>
    <text evidence="9">Binds 1 Mg(2+) ion per monomer.</text>
</comment>
<evidence type="ECO:0000256" key="6">
    <source>
        <dbReference type="ARBA" id="ARBA00022840"/>
    </source>
</evidence>
<dbReference type="Pfam" id="PF00586">
    <property type="entry name" value="AIRS"/>
    <property type="match status" value="1"/>
</dbReference>
<dbReference type="GO" id="GO:0005524">
    <property type="term" value="F:ATP binding"/>
    <property type="evidence" value="ECO:0007669"/>
    <property type="project" value="UniProtKB-UniRule"/>
</dbReference>
<evidence type="ECO:0000256" key="4">
    <source>
        <dbReference type="ARBA" id="ARBA00022741"/>
    </source>
</evidence>
<dbReference type="NCBIfam" id="TIGR00476">
    <property type="entry name" value="selD"/>
    <property type="match status" value="1"/>
</dbReference>
<dbReference type="SUPFAM" id="SSF55326">
    <property type="entry name" value="PurM N-terminal domain-like"/>
    <property type="match status" value="1"/>
</dbReference>
<keyword evidence="5 9" id="KW-0418">Kinase</keyword>
<dbReference type="InterPro" id="IPR016188">
    <property type="entry name" value="PurM-like_N"/>
</dbReference>
<keyword evidence="13" id="KW-1185">Reference proteome</keyword>
<comment type="caution">
    <text evidence="12">The sequence shown here is derived from an EMBL/GenBank/DDBJ whole genome shotgun (WGS) entry which is preliminary data.</text>
</comment>
<dbReference type="EC" id="2.7.9.3" evidence="9"/>
<dbReference type="InterPro" id="IPR036676">
    <property type="entry name" value="PurM-like_C_sf"/>
</dbReference>
<gene>
    <name evidence="9" type="primary">selD</name>
    <name evidence="12" type="ORF">SE18_18980</name>
</gene>
<accession>A0A0P6XTS8</accession>
<evidence type="ECO:0000256" key="7">
    <source>
        <dbReference type="ARBA" id="ARBA00022842"/>
    </source>
</evidence>
<feature type="binding site" description="in other chain" evidence="9">
    <location>
        <position position="47"/>
    </location>
    <ligand>
        <name>ATP</name>
        <dbReference type="ChEBI" id="CHEBI:30616"/>
        <note>ligand shared between dimeric partners</note>
    </ligand>
</feature>
<feature type="domain" description="PurM-like C-terminal" evidence="11">
    <location>
        <begin position="147"/>
        <end position="323"/>
    </location>
</feature>
<dbReference type="FunFam" id="3.30.1330.10:FF:000003">
    <property type="entry name" value="Selenide, water dikinase"/>
    <property type="match status" value="1"/>
</dbReference>
<dbReference type="SUPFAM" id="SSF56042">
    <property type="entry name" value="PurM C-terminal domain-like"/>
    <property type="match status" value="1"/>
</dbReference>
<evidence type="ECO:0000313" key="13">
    <source>
        <dbReference type="Proteomes" id="UP000050277"/>
    </source>
</evidence>
<feature type="binding site" description="in other chain" evidence="9">
    <location>
        <position position="70"/>
    </location>
    <ligand>
        <name>ATP</name>
        <dbReference type="ChEBI" id="CHEBI:30616"/>
        <note>ligand shared between dimeric partners</note>
    </ligand>
</feature>
<dbReference type="PIRSF" id="PIRSF036407">
    <property type="entry name" value="Selenphspht_syn"/>
    <property type="match status" value="1"/>
</dbReference>
<dbReference type="HAMAP" id="MF_00625">
    <property type="entry name" value="SelD"/>
    <property type="match status" value="1"/>
</dbReference>
<comment type="subunit">
    <text evidence="9">Homodimer.</text>
</comment>
<feature type="binding site" evidence="9">
    <location>
        <position position="30"/>
    </location>
    <ligand>
        <name>Mg(2+)</name>
        <dbReference type="ChEBI" id="CHEBI:18420"/>
    </ligand>
</feature>
<evidence type="ECO:0000259" key="10">
    <source>
        <dbReference type="Pfam" id="PF00586"/>
    </source>
</evidence>
<dbReference type="GO" id="GO:0000287">
    <property type="term" value="F:magnesium ion binding"/>
    <property type="evidence" value="ECO:0007669"/>
    <property type="project" value="UniProtKB-UniRule"/>
</dbReference>
<dbReference type="PANTHER" id="PTHR10256">
    <property type="entry name" value="SELENIDE, WATER DIKINASE"/>
    <property type="match status" value="1"/>
</dbReference>
<dbReference type="GO" id="GO:0004756">
    <property type="term" value="F:selenide, water dikinase activity"/>
    <property type="evidence" value="ECO:0007669"/>
    <property type="project" value="UniProtKB-UniRule"/>
</dbReference>
<organism evidence="12 13">
    <name type="scientific">Herpetosiphon geysericola</name>
    <dbReference type="NCBI Taxonomy" id="70996"/>
    <lineage>
        <taxon>Bacteria</taxon>
        <taxon>Bacillati</taxon>
        <taxon>Chloroflexota</taxon>
        <taxon>Chloroflexia</taxon>
        <taxon>Herpetosiphonales</taxon>
        <taxon>Herpetosiphonaceae</taxon>
        <taxon>Herpetosiphon</taxon>
    </lineage>
</organism>
<proteinExistence type="inferred from homology"/>
<keyword evidence="4 9" id="KW-0547">Nucleotide-binding</keyword>
<feature type="binding site" evidence="9">
    <location>
        <position position="70"/>
    </location>
    <ligand>
        <name>Mg(2+)</name>
        <dbReference type="ChEBI" id="CHEBI:18420"/>
    </ligand>
</feature>
<reference evidence="12 13" key="1">
    <citation type="submission" date="2015-07" db="EMBL/GenBank/DDBJ databases">
        <title>Whole genome sequence of Herpetosiphon geysericola DSM 7119.</title>
        <authorList>
            <person name="Hemp J."/>
            <person name="Ward L.M."/>
            <person name="Pace L.A."/>
            <person name="Fischer W.W."/>
        </authorList>
    </citation>
    <scope>NUCLEOTIDE SEQUENCE [LARGE SCALE GENOMIC DNA]</scope>
    <source>
        <strain evidence="12 13">DSM 7119</strain>
    </source>
</reference>
<keyword evidence="2 9" id="KW-0808">Transferase</keyword>
<sequence length="327" mass="34317">MGAGALSNLIRSLRLPTSPQLLVGLDVSDDAAVYQINQQQALVQTVDFFPPIVDDPYSFGAIAAANALSDVYAMGGKPILALAIAGFPRDLPPSIIQAIMQGGADKVAEAGAVLAGGHTIIDNEPKYGLCVTGLIDPALITRKAQAQAGNQLYLTKALGTGVISTASKRQVGDPADLKLAIESMLRLNRRAAEHIAALGSIRSATDITGFGLLGHGLELARNSQVGLRINSQALPLLQGAYRYAQAGIMPGGLHTNRAYVEQQIQVNYAETVDPALQALLYDPQTSGGLLIAVDAEHAAALEQQFAQAGDPLWPIGEIIEQQCIEVV</sequence>
<evidence type="ECO:0000259" key="11">
    <source>
        <dbReference type="Pfam" id="PF02769"/>
    </source>
</evidence>
<evidence type="ECO:0000256" key="5">
    <source>
        <dbReference type="ARBA" id="ARBA00022777"/>
    </source>
</evidence>
<feature type="binding site" evidence="9">
    <location>
        <position position="206"/>
    </location>
    <ligand>
        <name>Mg(2+)</name>
        <dbReference type="ChEBI" id="CHEBI:18420"/>
    </ligand>
</feature>
<dbReference type="FunFam" id="3.90.650.10:FF:000004">
    <property type="entry name" value="Selenide, water dikinase"/>
    <property type="match status" value="1"/>
</dbReference>
<dbReference type="PATRIC" id="rast|0.CDS.1"/>
<comment type="caution">
    <text evidence="9">Lacks conserved residue(s) required for the propagation of feature annotation.</text>
</comment>
<dbReference type="STRING" id="70996.SE18_18980"/>